<dbReference type="OMA" id="KPEHIML"/>
<dbReference type="VEuPathDB" id="MicrosporidiaDB:THOM_2215"/>
<dbReference type="AlphaFoldDB" id="L7JTV6"/>
<reference evidence="1 2" key="1">
    <citation type="journal article" date="2012" name="PLoS Pathog.">
        <title>The genome of the obligate intracellular parasite Trachipleistophora hominis: new insights into microsporidian genome dynamics and reductive evolution.</title>
        <authorList>
            <person name="Heinz E."/>
            <person name="Williams T.A."/>
            <person name="Nakjang S."/>
            <person name="Noel C.J."/>
            <person name="Swan D.C."/>
            <person name="Goldberg A.V."/>
            <person name="Harris S.R."/>
            <person name="Weinmaier T."/>
            <person name="Markert S."/>
            <person name="Becher D."/>
            <person name="Bernhardt J."/>
            <person name="Dagan T."/>
            <person name="Hacker C."/>
            <person name="Lucocq J.M."/>
            <person name="Schweder T."/>
            <person name="Rattei T."/>
            <person name="Hall N."/>
            <person name="Hirt R.P."/>
            <person name="Embley T.M."/>
        </authorList>
    </citation>
    <scope>NUCLEOTIDE SEQUENCE [LARGE SCALE GENOMIC DNA]</scope>
</reference>
<sequence>MFLFIDVLRCYKYLYPLAKKFNEYVAMDTDGSLSLFSFKDLAPSYNPNAPYEYFPDQHSLLIGRSIVGDGTFRSPVYKGNGDWEVIYVKPEHIMLKNGTWCLSVRNELLMVKERALILSGCTGDSSQVFYVHDDRYLPRPSHRKIAQVLGAAF</sequence>
<name>L7JTV6_TRAHO</name>
<accession>L7JTV6</accession>
<dbReference type="EMBL" id="JH994015">
    <property type="protein sequence ID" value="ELQ74854.1"/>
    <property type="molecule type" value="Genomic_DNA"/>
</dbReference>
<dbReference type="HOGENOM" id="CLU_1714608_0_0_1"/>
<evidence type="ECO:0000313" key="1">
    <source>
        <dbReference type="EMBL" id="ELQ74854.1"/>
    </source>
</evidence>
<proteinExistence type="predicted"/>
<evidence type="ECO:0000313" key="2">
    <source>
        <dbReference type="Proteomes" id="UP000011185"/>
    </source>
</evidence>
<dbReference type="Proteomes" id="UP000011185">
    <property type="component" value="Unassembled WGS sequence"/>
</dbReference>
<gene>
    <name evidence="1" type="ORF">THOM_2215</name>
</gene>
<organism evidence="1 2">
    <name type="scientific">Trachipleistophora hominis</name>
    <name type="common">Microsporidian parasite</name>
    <dbReference type="NCBI Taxonomy" id="72359"/>
    <lineage>
        <taxon>Eukaryota</taxon>
        <taxon>Fungi</taxon>
        <taxon>Fungi incertae sedis</taxon>
        <taxon>Microsporidia</taxon>
        <taxon>Pleistophoridae</taxon>
        <taxon>Trachipleistophora</taxon>
    </lineage>
</organism>
<dbReference type="OrthoDB" id="10361797at2759"/>
<dbReference type="InParanoid" id="L7JTV6"/>
<protein>
    <submittedName>
        <fullName evidence="1">Uncharacterized protein</fullName>
    </submittedName>
</protein>
<keyword evidence="2" id="KW-1185">Reference proteome</keyword>